<dbReference type="PROSITE" id="PS01095">
    <property type="entry name" value="GH18_1"/>
    <property type="match status" value="1"/>
</dbReference>
<feature type="chain" id="PRO_5012846542" description="chitinase" evidence="8">
    <location>
        <begin position="26"/>
        <end position="463"/>
    </location>
</feature>
<proteinExistence type="predicted"/>
<dbReference type="InterPro" id="IPR001579">
    <property type="entry name" value="Glyco_hydro_18_chit_AS"/>
</dbReference>
<dbReference type="InterPro" id="IPR001223">
    <property type="entry name" value="Glyco_hydro18_cat"/>
</dbReference>
<dbReference type="PROSITE" id="PS51910">
    <property type="entry name" value="GH18_2"/>
    <property type="match status" value="1"/>
</dbReference>
<gene>
    <name evidence="10" type="ORF">BCR43DRAFT_502847</name>
</gene>
<evidence type="ECO:0000256" key="3">
    <source>
        <dbReference type="ARBA" id="ARBA00022801"/>
    </source>
</evidence>
<dbReference type="EC" id="3.2.1.14" evidence="2"/>
<feature type="domain" description="GH18" evidence="9">
    <location>
        <begin position="34"/>
        <end position="323"/>
    </location>
</feature>
<evidence type="ECO:0000256" key="1">
    <source>
        <dbReference type="ARBA" id="ARBA00000822"/>
    </source>
</evidence>
<comment type="caution">
    <text evidence="10">The sequence shown here is derived from an EMBL/GenBank/DDBJ whole genome shotgun (WGS) entry which is preliminary data.</text>
</comment>
<reference evidence="10 11" key="1">
    <citation type="submission" date="2016-07" db="EMBL/GenBank/DDBJ databases">
        <title>Pervasive Adenine N6-methylation of Active Genes in Fungi.</title>
        <authorList>
            <consortium name="DOE Joint Genome Institute"/>
            <person name="Mondo S.J."/>
            <person name="Dannebaum R.O."/>
            <person name="Kuo R.C."/>
            <person name="Labutti K."/>
            <person name="Haridas S."/>
            <person name="Kuo A."/>
            <person name="Salamov A."/>
            <person name="Ahrendt S.R."/>
            <person name="Lipzen A."/>
            <person name="Sullivan W."/>
            <person name="Andreopoulos W.B."/>
            <person name="Clum A."/>
            <person name="Lindquist E."/>
            <person name="Daum C."/>
            <person name="Ramamoorthy G.K."/>
            <person name="Gryganskyi A."/>
            <person name="Culley D."/>
            <person name="Magnuson J.K."/>
            <person name="James T.Y."/>
            <person name="O'Malley M.A."/>
            <person name="Stajich J.E."/>
            <person name="Spatafora J.W."/>
            <person name="Visel A."/>
            <person name="Grigoriev I.V."/>
        </authorList>
    </citation>
    <scope>NUCLEOTIDE SEQUENCE [LARGE SCALE GENOMIC DNA]</scope>
    <source>
        <strain evidence="10 11">NRRL 2496</strain>
    </source>
</reference>
<evidence type="ECO:0000256" key="4">
    <source>
        <dbReference type="ARBA" id="ARBA00023024"/>
    </source>
</evidence>
<evidence type="ECO:0000313" key="11">
    <source>
        <dbReference type="Proteomes" id="UP000242180"/>
    </source>
</evidence>
<sequence length="463" mass="51586">MIPSCKILAVLLLWIGAVFVSPAQQAETSRPNDINAVFYWGQGDTHEKSLDYYCKLEGVTMVVLSFIADYTGGHKKSPVLNLSNKCDDVEDCPDVARDIQFCQQKGIKILMSMGGAAGAYHTESWEPDLLAWWMWNKFLGGQDRTLSRPFGDVILDGLDFDPEASDPSGYDRLIHVLRTLFKTQYPVRSYLITAAPQCPDLEDYKDNAMHTILYPSSKYDAYPDMVFVQFYNNYCSASKFGTSSFNFDEWDEWANGNSRKSKVLLGLIGKENHEDTGYVEYEKLTAILDAVSGKASFGGIMMWDASLAFNNPIHALNNQQYGAAAAAYLTRSSLNRYFSLKGQDSLPSGIKLQEDESPQQGGYHSLAHLTPVSSQLMPVPCSGQAFVLLQSVTCSRLAQNLGYDTRLIDTHLRDKVGIDPAQPLVAGAGLCFEAVENTIVLRYAYNDTLLLSDMADHHYFDYI</sequence>
<dbReference type="GO" id="GO:0008843">
    <property type="term" value="F:endochitinase activity"/>
    <property type="evidence" value="ECO:0007669"/>
    <property type="project" value="UniProtKB-EC"/>
</dbReference>
<keyword evidence="6" id="KW-0326">Glycosidase</keyword>
<evidence type="ECO:0000256" key="8">
    <source>
        <dbReference type="SAM" id="SignalP"/>
    </source>
</evidence>
<protein>
    <recommendedName>
        <fullName evidence="2">chitinase</fullName>
        <ecNumber evidence="2">3.2.1.14</ecNumber>
    </recommendedName>
</protein>
<accession>A0A1X2HPF8</accession>
<dbReference type="InterPro" id="IPR050542">
    <property type="entry name" value="Glycosyl_Hydrlase18_Chitinase"/>
</dbReference>
<keyword evidence="11" id="KW-1185">Reference proteome</keyword>
<keyword evidence="8" id="KW-0732">Signal</keyword>
<dbReference type="GO" id="GO:0005576">
    <property type="term" value="C:extracellular region"/>
    <property type="evidence" value="ECO:0007669"/>
    <property type="project" value="TreeGrafter"/>
</dbReference>
<feature type="signal peptide" evidence="8">
    <location>
        <begin position="1"/>
        <end position="25"/>
    </location>
</feature>
<evidence type="ECO:0000259" key="9">
    <source>
        <dbReference type="PROSITE" id="PS51910"/>
    </source>
</evidence>
<dbReference type="Gene3D" id="3.20.20.80">
    <property type="entry name" value="Glycosidases"/>
    <property type="match status" value="1"/>
</dbReference>
<evidence type="ECO:0000256" key="6">
    <source>
        <dbReference type="ARBA" id="ARBA00023295"/>
    </source>
</evidence>
<evidence type="ECO:0000256" key="7">
    <source>
        <dbReference type="ARBA" id="ARBA00023326"/>
    </source>
</evidence>
<dbReference type="InterPro" id="IPR017853">
    <property type="entry name" value="GH"/>
</dbReference>
<dbReference type="STRING" id="13706.A0A1X2HPF8"/>
<dbReference type="GO" id="GO:0000272">
    <property type="term" value="P:polysaccharide catabolic process"/>
    <property type="evidence" value="ECO:0007669"/>
    <property type="project" value="UniProtKB-KW"/>
</dbReference>
<evidence type="ECO:0000256" key="2">
    <source>
        <dbReference type="ARBA" id="ARBA00012729"/>
    </source>
</evidence>
<keyword evidence="7" id="KW-0624">Polysaccharide degradation</keyword>
<dbReference type="OMA" id="NVENCEQ"/>
<dbReference type="PANTHER" id="PTHR45708">
    <property type="entry name" value="ENDOCHITINASE"/>
    <property type="match status" value="1"/>
</dbReference>
<dbReference type="OrthoDB" id="6020543at2759"/>
<comment type="catalytic activity">
    <reaction evidence="1">
        <text>Random endo-hydrolysis of N-acetyl-beta-D-glucosaminide (1-&gt;4)-beta-linkages in chitin and chitodextrins.</text>
        <dbReference type="EC" id="3.2.1.14"/>
    </reaction>
</comment>
<dbReference type="PANTHER" id="PTHR45708:SF49">
    <property type="entry name" value="ENDOCHITINASE"/>
    <property type="match status" value="1"/>
</dbReference>
<dbReference type="GO" id="GO:0006032">
    <property type="term" value="P:chitin catabolic process"/>
    <property type="evidence" value="ECO:0007669"/>
    <property type="project" value="UniProtKB-KW"/>
</dbReference>
<keyword evidence="4" id="KW-0146">Chitin degradation</keyword>
<dbReference type="AlphaFoldDB" id="A0A1X2HPF8"/>
<dbReference type="EMBL" id="MCGN01000002">
    <property type="protein sequence ID" value="ORZ01264.1"/>
    <property type="molecule type" value="Genomic_DNA"/>
</dbReference>
<evidence type="ECO:0000313" key="10">
    <source>
        <dbReference type="EMBL" id="ORZ01264.1"/>
    </source>
</evidence>
<organism evidence="10 11">
    <name type="scientific">Syncephalastrum racemosum</name>
    <name type="common">Filamentous fungus</name>
    <dbReference type="NCBI Taxonomy" id="13706"/>
    <lineage>
        <taxon>Eukaryota</taxon>
        <taxon>Fungi</taxon>
        <taxon>Fungi incertae sedis</taxon>
        <taxon>Mucoromycota</taxon>
        <taxon>Mucoromycotina</taxon>
        <taxon>Mucoromycetes</taxon>
        <taxon>Mucorales</taxon>
        <taxon>Syncephalastraceae</taxon>
        <taxon>Syncephalastrum</taxon>
    </lineage>
</organism>
<evidence type="ECO:0000256" key="5">
    <source>
        <dbReference type="ARBA" id="ARBA00023277"/>
    </source>
</evidence>
<keyword evidence="5" id="KW-0119">Carbohydrate metabolism</keyword>
<dbReference type="SUPFAM" id="SSF51445">
    <property type="entry name" value="(Trans)glycosidases"/>
    <property type="match status" value="1"/>
</dbReference>
<name>A0A1X2HPF8_SYNRA</name>
<keyword evidence="3 10" id="KW-0378">Hydrolase</keyword>
<dbReference type="Proteomes" id="UP000242180">
    <property type="component" value="Unassembled WGS sequence"/>
</dbReference>
<dbReference type="InParanoid" id="A0A1X2HPF8"/>